<dbReference type="GO" id="GO:0004017">
    <property type="term" value="F:AMP kinase activity"/>
    <property type="evidence" value="ECO:0007669"/>
    <property type="project" value="UniProtKB-UniRule"/>
</dbReference>
<dbReference type="InterPro" id="IPR033690">
    <property type="entry name" value="Adenylat_kinase_CS"/>
</dbReference>
<feature type="binding site" evidence="8">
    <location>
        <begin position="136"/>
        <end position="137"/>
    </location>
    <ligand>
        <name>ATP</name>
        <dbReference type="ChEBI" id="CHEBI:30616"/>
    </ligand>
</feature>
<protein>
    <recommendedName>
        <fullName evidence="8 10">Adenylate kinase</fullName>
        <shortName evidence="8">AK</shortName>
        <ecNumber evidence="8 10">2.7.4.3</ecNumber>
    </recommendedName>
    <alternativeName>
        <fullName evidence="8">ATP-AMP transphosphorylase</fullName>
    </alternativeName>
    <alternativeName>
        <fullName evidence="8">ATP:AMP phosphotransferase</fullName>
    </alternativeName>
    <alternativeName>
        <fullName evidence="8">Adenylate monophosphate kinase</fullName>
    </alternativeName>
</protein>
<feature type="region of interest" description="NMP" evidence="8">
    <location>
        <begin position="30"/>
        <end position="59"/>
    </location>
</feature>
<dbReference type="PROSITE" id="PS00113">
    <property type="entry name" value="ADENYLATE_KINASE"/>
    <property type="match status" value="1"/>
</dbReference>
<feature type="binding site" evidence="8">
    <location>
        <position position="130"/>
    </location>
    <ligand>
        <name>Zn(2+)</name>
        <dbReference type="ChEBI" id="CHEBI:29105"/>
        <note>structural</note>
    </ligand>
</feature>
<dbReference type="Pfam" id="PF05191">
    <property type="entry name" value="ADK_lid"/>
    <property type="match status" value="1"/>
</dbReference>
<keyword evidence="13" id="KW-1185">Reference proteome</keyword>
<reference evidence="13" key="1">
    <citation type="journal article" date="2016" name="Front. Microbiol.">
        <title>Complete Genome Sequence of Clostridium estertheticum DSM 8809, a Microbe Identified in Spoiled Vacuum Packed Beef.</title>
        <authorList>
            <person name="Yu Z."/>
            <person name="Gunn L."/>
            <person name="Brennan E."/>
            <person name="Reid R."/>
            <person name="Wall P.G."/>
            <person name="Gaora O.P."/>
            <person name="Hurley D."/>
            <person name="Bolton D."/>
            <person name="Fanning S."/>
        </authorList>
    </citation>
    <scope>NUCLEOTIDE SEQUENCE [LARGE SCALE GENOMIC DNA]</scope>
    <source>
        <strain evidence="13">DSM 8809</strain>
    </source>
</reference>
<feature type="binding site" evidence="8">
    <location>
        <position position="153"/>
    </location>
    <ligand>
        <name>Zn(2+)</name>
        <dbReference type="ChEBI" id="CHEBI:29105"/>
        <note>structural</note>
    </ligand>
</feature>
<dbReference type="GO" id="GO:0008270">
    <property type="term" value="F:zinc ion binding"/>
    <property type="evidence" value="ECO:0007669"/>
    <property type="project" value="UniProtKB-UniRule"/>
</dbReference>
<dbReference type="EMBL" id="CP015756">
    <property type="protein sequence ID" value="APC42324.1"/>
    <property type="molecule type" value="Genomic_DNA"/>
</dbReference>
<feature type="binding site" evidence="8">
    <location>
        <position position="133"/>
    </location>
    <ligand>
        <name>Zn(2+)</name>
        <dbReference type="ChEBI" id="CHEBI:29105"/>
        <note>structural</note>
    </ligand>
</feature>
<feature type="binding site" evidence="8">
    <location>
        <begin position="57"/>
        <end position="59"/>
    </location>
    <ligand>
        <name>AMP</name>
        <dbReference type="ChEBI" id="CHEBI:456215"/>
    </ligand>
</feature>
<dbReference type="CDD" id="cd01428">
    <property type="entry name" value="ADK"/>
    <property type="match status" value="1"/>
</dbReference>
<dbReference type="Gene3D" id="3.40.50.300">
    <property type="entry name" value="P-loop containing nucleotide triphosphate hydrolases"/>
    <property type="match status" value="1"/>
</dbReference>
<organism evidence="12 13">
    <name type="scientific">Clostridium estertheticum subsp. estertheticum</name>
    <dbReference type="NCBI Taxonomy" id="1552"/>
    <lineage>
        <taxon>Bacteria</taxon>
        <taxon>Bacillati</taxon>
        <taxon>Bacillota</taxon>
        <taxon>Clostridia</taxon>
        <taxon>Eubacteriales</taxon>
        <taxon>Clostridiaceae</taxon>
        <taxon>Clostridium</taxon>
    </lineage>
</organism>
<dbReference type="PANTHER" id="PTHR23359">
    <property type="entry name" value="NUCLEOTIDE KINASE"/>
    <property type="match status" value="1"/>
</dbReference>
<dbReference type="PRINTS" id="PR00094">
    <property type="entry name" value="ADENYLTKNASE"/>
</dbReference>
<evidence type="ECO:0000256" key="7">
    <source>
        <dbReference type="ARBA" id="ARBA00022840"/>
    </source>
</evidence>
<keyword evidence="7 8" id="KW-0067">ATP-binding</keyword>
<dbReference type="GO" id="GO:0005737">
    <property type="term" value="C:cytoplasm"/>
    <property type="evidence" value="ECO:0007669"/>
    <property type="project" value="UniProtKB-SubCell"/>
</dbReference>
<dbReference type="GO" id="GO:0005524">
    <property type="term" value="F:ATP binding"/>
    <property type="evidence" value="ECO:0007669"/>
    <property type="project" value="UniProtKB-UniRule"/>
</dbReference>
<dbReference type="InterPro" id="IPR027417">
    <property type="entry name" value="P-loop_NTPase"/>
</dbReference>
<comment type="subunit">
    <text evidence="8 10">Monomer.</text>
</comment>
<feature type="domain" description="Adenylate kinase active site lid" evidence="11">
    <location>
        <begin position="127"/>
        <end position="162"/>
    </location>
</feature>
<feature type="region of interest" description="LID" evidence="8">
    <location>
        <begin position="126"/>
        <end position="163"/>
    </location>
</feature>
<evidence type="ECO:0000256" key="5">
    <source>
        <dbReference type="ARBA" id="ARBA00022777"/>
    </source>
</evidence>
<dbReference type="InterPro" id="IPR007862">
    <property type="entry name" value="Adenylate_kinase_lid-dom"/>
</dbReference>
<comment type="function">
    <text evidence="8">Catalyzes the reversible transfer of the terminal phosphate group between ATP and AMP. Plays an important role in cellular energy homeostasis and in adenine nucleotide metabolism.</text>
</comment>
<keyword evidence="4 8" id="KW-0547">Nucleotide-binding</keyword>
<evidence type="ECO:0000256" key="3">
    <source>
        <dbReference type="ARBA" id="ARBA00022727"/>
    </source>
</evidence>
<dbReference type="SUPFAM" id="SSF52540">
    <property type="entry name" value="P-loop containing nucleoside triphosphate hydrolases"/>
    <property type="match status" value="1"/>
</dbReference>
<keyword evidence="5 8" id="KW-0418">Kinase</keyword>
<dbReference type="UniPathway" id="UPA00588">
    <property type="reaction ID" value="UER00649"/>
</dbReference>
<evidence type="ECO:0000313" key="13">
    <source>
        <dbReference type="Proteomes" id="UP000182569"/>
    </source>
</evidence>
<feature type="binding site" evidence="8">
    <location>
        <position position="171"/>
    </location>
    <ligand>
        <name>AMP</name>
        <dbReference type="ChEBI" id="CHEBI:456215"/>
    </ligand>
</feature>
<dbReference type="AlphaFoldDB" id="A0A1J0GLS1"/>
<feature type="binding site" evidence="8">
    <location>
        <position position="150"/>
    </location>
    <ligand>
        <name>Zn(2+)</name>
        <dbReference type="ChEBI" id="CHEBI:29105"/>
        <note>structural</note>
    </ligand>
</feature>
<dbReference type="OrthoDB" id="9805030at2"/>
<dbReference type="EC" id="2.7.4.3" evidence="8 10"/>
<evidence type="ECO:0000256" key="2">
    <source>
        <dbReference type="ARBA" id="ARBA00022723"/>
    </source>
</evidence>
<accession>A0A1J0GLS1</accession>
<evidence type="ECO:0000256" key="10">
    <source>
        <dbReference type="RuleBase" id="RU003331"/>
    </source>
</evidence>
<dbReference type="GO" id="GO:0044209">
    <property type="term" value="P:AMP salvage"/>
    <property type="evidence" value="ECO:0007669"/>
    <property type="project" value="UniProtKB-UniRule"/>
</dbReference>
<evidence type="ECO:0000256" key="8">
    <source>
        <dbReference type="HAMAP-Rule" id="MF_00235"/>
    </source>
</evidence>
<dbReference type="NCBIfam" id="NF011100">
    <property type="entry name" value="PRK14527.1"/>
    <property type="match status" value="1"/>
</dbReference>
<dbReference type="HAMAP" id="MF_00235">
    <property type="entry name" value="Adenylate_kinase_Adk"/>
    <property type="match status" value="1"/>
</dbReference>
<comment type="pathway">
    <text evidence="8">Purine metabolism; AMP biosynthesis via salvage pathway; AMP from ADP: step 1/1.</text>
</comment>
<dbReference type="RefSeq" id="WP_071614611.1">
    <property type="nucleotide sequence ID" value="NZ_CP015756.1"/>
</dbReference>
<feature type="binding site" evidence="8">
    <location>
        <begin position="10"/>
        <end position="15"/>
    </location>
    <ligand>
        <name>ATP</name>
        <dbReference type="ChEBI" id="CHEBI:30616"/>
    </ligand>
</feature>
<comment type="domain">
    <text evidence="8">Consists of three domains, a large central CORE domain and two small peripheral domains, NMPbind and LID, which undergo movements during catalysis. The LID domain closes over the site of phosphoryl transfer upon ATP binding. Assembling and dissambling the active center during each catalytic cycle provides an effective means to prevent ATP hydrolysis. Some bacteria have evolved a zinc-coordinating structure that stabilizes the LID domain.</text>
</comment>
<dbReference type="KEGG" id="ceu:A7L45_20805"/>
<dbReference type="InterPro" id="IPR000850">
    <property type="entry name" value="Adenylat/UMP-CMP_kin"/>
</dbReference>
<dbReference type="InterPro" id="IPR006259">
    <property type="entry name" value="Adenyl_kin_sub"/>
</dbReference>
<dbReference type="Pfam" id="PF00406">
    <property type="entry name" value="ADK"/>
    <property type="match status" value="1"/>
</dbReference>
<evidence type="ECO:0000256" key="1">
    <source>
        <dbReference type="ARBA" id="ARBA00022679"/>
    </source>
</evidence>
<comment type="similarity">
    <text evidence="8 9">Belongs to the adenylate kinase family.</text>
</comment>
<feature type="binding site" evidence="8">
    <location>
        <position position="127"/>
    </location>
    <ligand>
        <name>ATP</name>
        <dbReference type="ChEBI" id="CHEBI:30616"/>
    </ligand>
</feature>
<keyword evidence="2 8" id="KW-0479">Metal-binding</keyword>
<keyword evidence="3 8" id="KW-0545">Nucleotide biosynthesis</keyword>
<dbReference type="STRING" id="1552.A7L45_20805"/>
<sequence length="220" mass="24447">MRIILLGPPGAGKGTQAKSISNKFSIPHISTGDIFRKNISEKTPLGIEAKRHIDKGHLVPDKLTIDIIKDRLDNEDCVNGFLLDGYPRTVNQGEALKTLLDEKDIHLDTALLIKVPREFILDRMTGRRVCLACGASYHIAFNPSKVDGKCDLCGSDLVQRADDTEVTVNERIDIYEAQTQPLIKYYGDKNLLSEVDGTQEINSVFDSICSILAEIKNDKH</sequence>
<keyword evidence="6 8" id="KW-0862">Zinc</keyword>
<feature type="binding site" evidence="8">
    <location>
        <begin position="85"/>
        <end position="88"/>
    </location>
    <ligand>
        <name>AMP</name>
        <dbReference type="ChEBI" id="CHEBI:456215"/>
    </ligand>
</feature>
<proteinExistence type="inferred from homology"/>
<dbReference type="FunFam" id="3.40.50.300:FF:000106">
    <property type="entry name" value="Adenylate kinase mitochondrial"/>
    <property type="match status" value="1"/>
</dbReference>
<feature type="binding site" evidence="8">
    <location>
        <position position="199"/>
    </location>
    <ligand>
        <name>ATP</name>
        <dbReference type="ChEBI" id="CHEBI:30616"/>
    </ligand>
</feature>
<name>A0A1J0GLS1_9CLOT</name>
<feature type="binding site" evidence="8">
    <location>
        <position position="160"/>
    </location>
    <ligand>
        <name>AMP</name>
        <dbReference type="ChEBI" id="CHEBI:456215"/>
    </ligand>
</feature>
<feature type="binding site" evidence="8">
    <location>
        <position position="31"/>
    </location>
    <ligand>
        <name>AMP</name>
        <dbReference type="ChEBI" id="CHEBI:456215"/>
    </ligand>
</feature>
<evidence type="ECO:0000259" key="11">
    <source>
        <dbReference type="Pfam" id="PF05191"/>
    </source>
</evidence>
<feature type="binding site" evidence="8">
    <location>
        <position position="92"/>
    </location>
    <ligand>
        <name>AMP</name>
        <dbReference type="ChEBI" id="CHEBI:456215"/>
    </ligand>
</feature>
<feature type="binding site" evidence="8">
    <location>
        <position position="36"/>
    </location>
    <ligand>
        <name>AMP</name>
        <dbReference type="ChEBI" id="CHEBI:456215"/>
    </ligand>
</feature>
<comment type="catalytic activity">
    <reaction evidence="8 10">
        <text>AMP + ATP = 2 ADP</text>
        <dbReference type="Rhea" id="RHEA:12973"/>
        <dbReference type="ChEBI" id="CHEBI:30616"/>
        <dbReference type="ChEBI" id="CHEBI:456215"/>
        <dbReference type="ChEBI" id="CHEBI:456216"/>
        <dbReference type="EC" id="2.7.4.3"/>
    </reaction>
</comment>
<dbReference type="NCBIfam" id="NF001380">
    <property type="entry name" value="PRK00279.1-2"/>
    <property type="match status" value="1"/>
</dbReference>
<dbReference type="NCBIfam" id="TIGR01351">
    <property type="entry name" value="adk"/>
    <property type="match status" value="1"/>
</dbReference>
<evidence type="ECO:0000256" key="4">
    <source>
        <dbReference type="ARBA" id="ARBA00022741"/>
    </source>
</evidence>
<gene>
    <name evidence="8" type="primary">adk</name>
    <name evidence="12" type="ORF">A7L45_20805</name>
</gene>
<evidence type="ECO:0000256" key="6">
    <source>
        <dbReference type="ARBA" id="ARBA00022833"/>
    </source>
</evidence>
<dbReference type="Proteomes" id="UP000182569">
    <property type="component" value="Chromosome"/>
</dbReference>
<evidence type="ECO:0000256" key="9">
    <source>
        <dbReference type="RuleBase" id="RU003330"/>
    </source>
</evidence>
<comment type="subcellular location">
    <subcellularLocation>
        <location evidence="8 10">Cytoplasm</location>
    </subcellularLocation>
</comment>
<dbReference type="NCBIfam" id="NF001381">
    <property type="entry name" value="PRK00279.1-3"/>
    <property type="match status" value="1"/>
</dbReference>
<evidence type="ECO:0000313" key="12">
    <source>
        <dbReference type="EMBL" id="APC42324.1"/>
    </source>
</evidence>
<keyword evidence="1 8" id="KW-0808">Transferase</keyword>
<keyword evidence="8" id="KW-0963">Cytoplasm</keyword>